<dbReference type="FunFam" id="3.30.300.30:FF:000007">
    <property type="entry name" value="4-coumarate--CoA ligase 2"/>
    <property type="match status" value="1"/>
</dbReference>
<dbReference type="Pfam" id="PF13193">
    <property type="entry name" value="AMP-binding_C"/>
    <property type="match status" value="1"/>
</dbReference>
<dbReference type="STRING" id="4846.A0A367K187"/>
<feature type="domain" description="AMP-binding enzyme C-terminal" evidence="4">
    <location>
        <begin position="464"/>
        <end position="544"/>
    </location>
</feature>
<dbReference type="InterPro" id="IPR042099">
    <property type="entry name" value="ANL_N_sf"/>
</dbReference>
<sequence length="567" mass="63045">MTIFQSTRQPISIPDIDIYSFLFSPNQFNRTRSPDRPLLIDGVTGKTLSFKQVRALTSKIALGWKENIGLSKGDVVAVFAPNQYDHAVLYFSLLAAQCIVSPGNPSYTEGKYLKKHLLTHAFSSHIAEFSHQIQKSEAKAIVTIPALLPVLRKVAKKAKIPENRIFLFGNQTVGHALPFTLIASDHHSLIRLPIANMNPAEDLAFICFSSGTTGVAKGVMLTHRNFVSQILTVSDFEGTDNNQEDDLLIGFLPFYHIFGLTTLVLRAFYSNTPVVVVPKYNLETVCRLIEKYRITIAPIVPPVAVQLAKNDVVLKYDLSSLRMITSGAAPLGIEHIEALHLRVKAPVRQGYGLTETTAGCMYQKIGKSPAGASGVLVANMECKLVDQEGNEVGPDQPGEILFRGPMVMKGYLNDDKANAETFTKDDWMRTGDVAIYDSKSGEFYIIDRIKELIKYKGYQVAPAELEALLMSHKSVADCCVVGVYDPIQATELPRAYIVLQPSVLDNQSTLKMMSEFVDGQVVSYKRLRGGIRFIDQVPKSASGKILRRQVREWVKKEQQQEHERARI</sequence>
<organism evidence="5 6">
    <name type="scientific">Rhizopus stolonifer</name>
    <name type="common">Rhizopus nigricans</name>
    <dbReference type="NCBI Taxonomy" id="4846"/>
    <lineage>
        <taxon>Eukaryota</taxon>
        <taxon>Fungi</taxon>
        <taxon>Fungi incertae sedis</taxon>
        <taxon>Mucoromycota</taxon>
        <taxon>Mucoromycotina</taxon>
        <taxon>Mucoromycetes</taxon>
        <taxon>Mucorales</taxon>
        <taxon>Mucorineae</taxon>
        <taxon>Rhizopodaceae</taxon>
        <taxon>Rhizopus</taxon>
    </lineage>
</organism>
<dbReference type="PROSITE" id="PS00455">
    <property type="entry name" value="AMP_BINDING"/>
    <property type="match status" value="1"/>
</dbReference>
<dbReference type="InterPro" id="IPR000873">
    <property type="entry name" value="AMP-dep_synth/lig_dom"/>
</dbReference>
<feature type="domain" description="AMP-dependent synthetase/ligase" evidence="3">
    <location>
        <begin position="31"/>
        <end position="412"/>
    </location>
</feature>
<dbReference type="PANTHER" id="PTHR24096:SF149">
    <property type="entry name" value="AMP-BINDING DOMAIN-CONTAINING PROTEIN-RELATED"/>
    <property type="match status" value="1"/>
</dbReference>
<proteinExistence type="inferred from homology"/>
<dbReference type="GO" id="GO:0016405">
    <property type="term" value="F:CoA-ligase activity"/>
    <property type="evidence" value="ECO:0007669"/>
    <property type="project" value="TreeGrafter"/>
</dbReference>
<comment type="caution">
    <text evidence="5">The sequence shown here is derived from an EMBL/GenBank/DDBJ whole genome shotgun (WGS) entry which is preliminary data.</text>
</comment>
<dbReference type="PANTHER" id="PTHR24096">
    <property type="entry name" value="LONG-CHAIN-FATTY-ACID--COA LIGASE"/>
    <property type="match status" value="1"/>
</dbReference>
<dbReference type="Pfam" id="PF00501">
    <property type="entry name" value="AMP-binding"/>
    <property type="match status" value="1"/>
</dbReference>
<dbReference type="OrthoDB" id="1898221at2759"/>
<evidence type="ECO:0000259" key="3">
    <source>
        <dbReference type="Pfam" id="PF00501"/>
    </source>
</evidence>
<dbReference type="AlphaFoldDB" id="A0A367K187"/>
<dbReference type="InterPro" id="IPR025110">
    <property type="entry name" value="AMP-bd_C"/>
</dbReference>
<accession>A0A367K187</accession>
<dbReference type="SUPFAM" id="SSF56801">
    <property type="entry name" value="Acetyl-CoA synthetase-like"/>
    <property type="match status" value="1"/>
</dbReference>
<dbReference type="InterPro" id="IPR045851">
    <property type="entry name" value="AMP-bd_C_sf"/>
</dbReference>
<dbReference type="CDD" id="cd05911">
    <property type="entry name" value="Firefly_Luc_like"/>
    <property type="match status" value="1"/>
</dbReference>
<evidence type="ECO:0000259" key="4">
    <source>
        <dbReference type="Pfam" id="PF13193"/>
    </source>
</evidence>
<dbReference type="Proteomes" id="UP000253551">
    <property type="component" value="Unassembled WGS sequence"/>
</dbReference>
<evidence type="ECO:0000313" key="6">
    <source>
        <dbReference type="Proteomes" id="UP000253551"/>
    </source>
</evidence>
<gene>
    <name evidence="5" type="ORF">CU098_009733</name>
</gene>
<evidence type="ECO:0000256" key="2">
    <source>
        <dbReference type="ARBA" id="ARBA00022598"/>
    </source>
</evidence>
<name>A0A367K187_RHIST</name>
<dbReference type="Gene3D" id="3.40.50.12780">
    <property type="entry name" value="N-terminal domain of ligase-like"/>
    <property type="match status" value="1"/>
</dbReference>
<reference evidence="5 6" key="1">
    <citation type="journal article" date="2018" name="G3 (Bethesda)">
        <title>Phylogenetic and Phylogenomic Definition of Rhizopus Species.</title>
        <authorList>
            <person name="Gryganskyi A.P."/>
            <person name="Golan J."/>
            <person name="Dolatabadi S."/>
            <person name="Mondo S."/>
            <person name="Robb S."/>
            <person name="Idnurm A."/>
            <person name="Muszewska A."/>
            <person name="Steczkiewicz K."/>
            <person name="Masonjones S."/>
            <person name="Liao H.L."/>
            <person name="Gajdeczka M.T."/>
            <person name="Anike F."/>
            <person name="Vuek A."/>
            <person name="Anishchenko I.M."/>
            <person name="Voigt K."/>
            <person name="de Hoog G.S."/>
            <person name="Smith M.E."/>
            <person name="Heitman J."/>
            <person name="Vilgalys R."/>
            <person name="Stajich J.E."/>
        </authorList>
    </citation>
    <scope>NUCLEOTIDE SEQUENCE [LARGE SCALE GENOMIC DNA]</scope>
    <source>
        <strain evidence="5 6">LSU 92-RS-03</strain>
    </source>
</reference>
<dbReference type="EMBL" id="PJQM01002371">
    <property type="protein sequence ID" value="RCH95928.1"/>
    <property type="molecule type" value="Genomic_DNA"/>
</dbReference>
<evidence type="ECO:0000256" key="1">
    <source>
        <dbReference type="ARBA" id="ARBA00006432"/>
    </source>
</evidence>
<evidence type="ECO:0000313" key="5">
    <source>
        <dbReference type="EMBL" id="RCH95928.1"/>
    </source>
</evidence>
<keyword evidence="6" id="KW-1185">Reference proteome</keyword>
<keyword evidence="2" id="KW-0436">Ligase</keyword>
<comment type="similarity">
    <text evidence="1">Belongs to the ATP-dependent AMP-binding enzyme family.</text>
</comment>
<dbReference type="InterPro" id="IPR020845">
    <property type="entry name" value="AMP-binding_CS"/>
</dbReference>
<protein>
    <submittedName>
        <fullName evidence="5">Uncharacterized protein</fullName>
    </submittedName>
</protein>
<dbReference type="Gene3D" id="3.30.300.30">
    <property type="match status" value="1"/>
</dbReference>